<sequence>MQRRTSTLALALLGLAPLGWTTLARAQNEPLRVGFLTVRTGPLAAGGRQMEQGIQLLLKERNNTLAGRKVELVIADTGGNPAGAKTKTQELVEKEKVAVIIGPLATFEAIAIDDYILQAKVPLITPTSAAQNDLAQQKKNEYVIHAVGTAAQPTHVLGQWAAKKLGMKRIALIADDFAYGHEGAAGFFKSFEDNGGKGIQRLWPPLNAPDYGNYISQIRQNADGVYAGFAGTNGVRFLKQYKEYQQKAPVLGNPTAVDEGILQLMGDEALGVYSASWYSAAIDSADNRRFVDAVRREYKVTPGFYTAGTYTAGLWLEAALQAINGRFEDKPAFIRALHQARLTAGPMGPIRLDEYSKPILTIYIRKVERKDGQLVNTIVDTFPEVSQFWTYEPRAFLAMPAYSRESPVAKNLE</sequence>
<comment type="caution">
    <text evidence="5">The sequence shown here is derived from an EMBL/GenBank/DDBJ whole genome shotgun (WGS) entry which is preliminary data.</text>
</comment>
<comment type="similarity">
    <text evidence="1">Belongs to the leucine-binding protein family.</text>
</comment>
<evidence type="ECO:0000259" key="4">
    <source>
        <dbReference type="Pfam" id="PF13458"/>
    </source>
</evidence>
<dbReference type="RefSeq" id="WP_201674916.1">
    <property type="nucleotide sequence ID" value="NZ_JAEQNE010000003.1"/>
</dbReference>
<feature type="chain" id="PRO_5036883595" evidence="3">
    <location>
        <begin position="27"/>
        <end position="413"/>
    </location>
</feature>
<evidence type="ECO:0000256" key="1">
    <source>
        <dbReference type="ARBA" id="ARBA00010062"/>
    </source>
</evidence>
<dbReference type="Proteomes" id="UP000599109">
    <property type="component" value="Unassembled WGS sequence"/>
</dbReference>
<dbReference type="PANTHER" id="PTHR30483">
    <property type="entry name" value="LEUCINE-SPECIFIC-BINDING PROTEIN"/>
    <property type="match status" value="1"/>
</dbReference>
<keyword evidence="6" id="KW-1185">Reference proteome</keyword>
<dbReference type="InterPro" id="IPR028081">
    <property type="entry name" value="Leu-bd"/>
</dbReference>
<dbReference type="PANTHER" id="PTHR30483:SF6">
    <property type="entry name" value="PERIPLASMIC BINDING PROTEIN OF ABC TRANSPORTER FOR NATURAL AMINO ACIDS"/>
    <property type="match status" value="1"/>
</dbReference>
<dbReference type="InterPro" id="IPR028082">
    <property type="entry name" value="Peripla_BP_I"/>
</dbReference>
<name>A0A937CTH1_9BURK</name>
<dbReference type="InterPro" id="IPR051010">
    <property type="entry name" value="BCAA_transport"/>
</dbReference>
<evidence type="ECO:0000256" key="3">
    <source>
        <dbReference type="SAM" id="SignalP"/>
    </source>
</evidence>
<dbReference type="EMBL" id="JAEQNE010000003">
    <property type="protein sequence ID" value="MBL0392281.1"/>
    <property type="molecule type" value="Genomic_DNA"/>
</dbReference>
<feature type="domain" description="Leucine-binding protein" evidence="4">
    <location>
        <begin position="30"/>
        <end position="371"/>
    </location>
</feature>
<dbReference type="AlphaFoldDB" id="A0A937CTH1"/>
<organism evidence="5 6">
    <name type="scientific">Ramlibacter monticola</name>
    <dbReference type="NCBI Taxonomy" id="1926872"/>
    <lineage>
        <taxon>Bacteria</taxon>
        <taxon>Pseudomonadati</taxon>
        <taxon>Pseudomonadota</taxon>
        <taxon>Betaproteobacteria</taxon>
        <taxon>Burkholderiales</taxon>
        <taxon>Comamonadaceae</taxon>
        <taxon>Ramlibacter</taxon>
    </lineage>
</organism>
<reference evidence="5 6" key="1">
    <citation type="journal article" date="2017" name="Int. J. Syst. Evol. Microbiol.">
        <title>Ramlibacter monticola sp. nov., isolated from forest soil.</title>
        <authorList>
            <person name="Chaudhary D.K."/>
            <person name="Kim J."/>
        </authorList>
    </citation>
    <scope>NUCLEOTIDE SEQUENCE [LARGE SCALE GENOMIC DNA]</scope>
    <source>
        <strain evidence="5 6">KACC 19175</strain>
    </source>
</reference>
<dbReference type="CDD" id="cd06332">
    <property type="entry name" value="PBP1_aromatic_compounds-like"/>
    <property type="match status" value="1"/>
</dbReference>
<protein>
    <submittedName>
        <fullName evidence="5">ABC transporter substrate-binding protein</fullName>
    </submittedName>
</protein>
<accession>A0A937CTH1</accession>
<evidence type="ECO:0000313" key="6">
    <source>
        <dbReference type="Proteomes" id="UP000599109"/>
    </source>
</evidence>
<dbReference type="Pfam" id="PF13458">
    <property type="entry name" value="Peripla_BP_6"/>
    <property type="match status" value="1"/>
</dbReference>
<evidence type="ECO:0000256" key="2">
    <source>
        <dbReference type="ARBA" id="ARBA00022729"/>
    </source>
</evidence>
<feature type="signal peptide" evidence="3">
    <location>
        <begin position="1"/>
        <end position="26"/>
    </location>
</feature>
<dbReference type="Gene3D" id="3.40.50.2300">
    <property type="match status" value="2"/>
</dbReference>
<dbReference type="SUPFAM" id="SSF53822">
    <property type="entry name" value="Periplasmic binding protein-like I"/>
    <property type="match status" value="1"/>
</dbReference>
<keyword evidence="2 3" id="KW-0732">Signal</keyword>
<evidence type="ECO:0000313" key="5">
    <source>
        <dbReference type="EMBL" id="MBL0392281.1"/>
    </source>
</evidence>
<proteinExistence type="inferred from homology"/>
<gene>
    <name evidence="5" type="ORF">JJ685_14170</name>
</gene>